<name>A0A5Q0RZX8_9ACAR</name>
<keyword evidence="1" id="KW-0472">Membrane</keyword>
<sequence>MITMMILCLYMSYSMNNPLSLIMYTIMSIFFMNLFTSFMNNTPWMMLLFTLLNLGGLMIIFIYMASINTSTSYFKKNKILTMAILITLYMLSNMNMYNINFSNTWYNNVEWTQISMLTLFTMYLLMIMTLILNMSSTMKSPLRASQ</sequence>
<keyword evidence="2" id="KW-0496">Mitochondrion</keyword>
<feature type="transmembrane region" description="Helical" evidence="1">
    <location>
        <begin position="44"/>
        <end position="67"/>
    </location>
</feature>
<dbReference type="AlphaFoldDB" id="A0A5Q0RZX8"/>
<dbReference type="GeneID" id="42438358"/>
<dbReference type="CTD" id="4541"/>
<dbReference type="EMBL" id="MN557820">
    <property type="protein sequence ID" value="QGA47515.1"/>
    <property type="molecule type" value="Genomic_DNA"/>
</dbReference>
<geneLocation type="mitochondrion" evidence="2"/>
<feature type="transmembrane region" description="Helical" evidence="1">
    <location>
        <begin position="21"/>
        <end position="38"/>
    </location>
</feature>
<organism evidence="2">
    <name type="scientific">Tinaminyssus melloi</name>
    <dbReference type="NCBI Taxonomy" id="105222"/>
    <lineage>
        <taxon>Eukaryota</taxon>
        <taxon>Metazoa</taxon>
        <taxon>Ecdysozoa</taxon>
        <taxon>Arthropoda</taxon>
        <taxon>Chelicerata</taxon>
        <taxon>Arachnida</taxon>
        <taxon>Acari</taxon>
        <taxon>Parasitiformes</taxon>
        <taxon>Mesostigmata</taxon>
        <taxon>Gamasina</taxon>
        <taxon>Dermanyssoidea</taxon>
        <taxon>Rhinonyssidae</taxon>
        <taxon>Tinaminyssus</taxon>
    </lineage>
</organism>
<reference evidence="2" key="1">
    <citation type="submission" date="2019-10" db="EMBL/GenBank/DDBJ databases">
        <title>The complete mitochondrial genomes and bacterial metagenome data from two species of bird nasal-mites (Rhinonyssidae: Mesostigmata).</title>
        <authorList>
            <person name="Osuna-Mascaro C."/>
            <person name="Dona J."/>
            <person name="Johnson K."/>
            <person name="Esteban R."/>
            <person name="de Rojas M."/>
        </authorList>
    </citation>
    <scope>NUCLEOTIDE SEQUENCE</scope>
    <source>
        <tissue evidence="2">Whole body</tissue>
    </source>
</reference>
<feature type="transmembrane region" description="Helical" evidence="1">
    <location>
        <begin position="111"/>
        <end position="133"/>
    </location>
</feature>
<feature type="transmembrane region" description="Helical" evidence="1">
    <location>
        <begin position="79"/>
        <end position="99"/>
    </location>
</feature>
<gene>
    <name evidence="2" type="primary">ND6</name>
</gene>
<proteinExistence type="predicted"/>
<protein>
    <submittedName>
        <fullName evidence="2">NADH dehydrogenase subunit 6</fullName>
    </submittedName>
</protein>
<keyword evidence="1" id="KW-0812">Transmembrane</keyword>
<evidence type="ECO:0000256" key="1">
    <source>
        <dbReference type="SAM" id="Phobius"/>
    </source>
</evidence>
<evidence type="ECO:0000313" key="2">
    <source>
        <dbReference type="EMBL" id="QGA47515.1"/>
    </source>
</evidence>
<keyword evidence="1" id="KW-1133">Transmembrane helix</keyword>
<dbReference type="RefSeq" id="YP_009710912.1">
    <property type="nucleotide sequence ID" value="NC_045209.1"/>
</dbReference>
<accession>A0A5Q0RZX8</accession>